<evidence type="ECO:0000256" key="1">
    <source>
        <dbReference type="SAM" id="MobiDB-lite"/>
    </source>
</evidence>
<feature type="compositionally biased region" description="Basic and acidic residues" evidence="1">
    <location>
        <begin position="1"/>
        <end position="11"/>
    </location>
</feature>
<dbReference type="EMBL" id="AWWV01006129">
    <property type="protein sequence ID" value="OMP03113.1"/>
    <property type="molecule type" value="Genomic_DNA"/>
</dbReference>
<sequence length="45" mass="4961">MEKAGRKDSRAQLKLQWSDFGAETEHRVKGKGKAGKSTGKEGKNE</sequence>
<name>A0A1R3K7P6_COCAP</name>
<protein>
    <submittedName>
        <fullName evidence="2">Uncharacterized protein</fullName>
    </submittedName>
</protein>
<keyword evidence="3" id="KW-1185">Reference proteome</keyword>
<comment type="caution">
    <text evidence="2">The sequence shown here is derived from an EMBL/GenBank/DDBJ whole genome shotgun (WGS) entry which is preliminary data.</text>
</comment>
<reference evidence="2 3" key="1">
    <citation type="submission" date="2013-09" db="EMBL/GenBank/DDBJ databases">
        <title>Corchorus capsularis genome sequencing.</title>
        <authorList>
            <person name="Alam M."/>
            <person name="Haque M.S."/>
            <person name="Islam M.S."/>
            <person name="Emdad E.M."/>
            <person name="Islam M.M."/>
            <person name="Ahmed B."/>
            <person name="Halim A."/>
            <person name="Hossen Q.M.M."/>
            <person name="Hossain M.Z."/>
            <person name="Ahmed R."/>
            <person name="Khan M.M."/>
            <person name="Islam R."/>
            <person name="Rashid M.M."/>
            <person name="Khan S.A."/>
            <person name="Rahman M.S."/>
            <person name="Alam M."/>
        </authorList>
    </citation>
    <scope>NUCLEOTIDE SEQUENCE [LARGE SCALE GENOMIC DNA]</scope>
    <source>
        <strain evidence="3">cv. CVL-1</strain>
        <tissue evidence="2">Whole seedling</tissue>
    </source>
</reference>
<organism evidence="2 3">
    <name type="scientific">Corchorus capsularis</name>
    <name type="common">Jute</name>
    <dbReference type="NCBI Taxonomy" id="210143"/>
    <lineage>
        <taxon>Eukaryota</taxon>
        <taxon>Viridiplantae</taxon>
        <taxon>Streptophyta</taxon>
        <taxon>Embryophyta</taxon>
        <taxon>Tracheophyta</taxon>
        <taxon>Spermatophyta</taxon>
        <taxon>Magnoliopsida</taxon>
        <taxon>eudicotyledons</taxon>
        <taxon>Gunneridae</taxon>
        <taxon>Pentapetalae</taxon>
        <taxon>rosids</taxon>
        <taxon>malvids</taxon>
        <taxon>Malvales</taxon>
        <taxon>Malvaceae</taxon>
        <taxon>Grewioideae</taxon>
        <taxon>Apeibeae</taxon>
        <taxon>Corchorus</taxon>
    </lineage>
</organism>
<dbReference type="Proteomes" id="UP000188268">
    <property type="component" value="Unassembled WGS sequence"/>
</dbReference>
<evidence type="ECO:0000313" key="3">
    <source>
        <dbReference type="Proteomes" id="UP000188268"/>
    </source>
</evidence>
<dbReference type="AlphaFoldDB" id="A0A1R3K7P6"/>
<evidence type="ECO:0000313" key="2">
    <source>
        <dbReference type="EMBL" id="OMP03113.1"/>
    </source>
</evidence>
<dbReference type="Gramene" id="OMP03113">
    <property type="protein sequence ID" value="OMP03113"/>
    <property type="gene ID" value="CCACVL1_02553"/>
</dbReference>
<gene>
    <name evidence="2" type="ORF">CCACVL1_02553</name>
</gene>
<accession>A0A1R3K7P6</accession>
<proteinExistence type="predicted"/>
<feature type="region of interest" description="Disordered" evidence="1">
    <location>
        <begin position="1"/>
        <end position="45"/>
    </location>
</feature>